<evidence type="ECO:0000313" key="2">
    <source>
        <dbReference type="Proteomes" id="UP001386955"/>
    </source>
</evidence>
<reference evidence="1 2" key="1">
    <citation type="submission" date="2024-01" db="EMBL/GenBank/DDBJ databases">
        <title>The genomes of 5 underutilized Papilionoideae crops provide insights into root nodulation and disease resistanc.</title>
        <authorList>
            <person name="Jiang F."/>
        </authorList>
    </citation>
    <scope>NUCLEOTIDE SEQUENCE [LARGE SCALE GENOMIC DNA]</scope>
    <source>
        <strain evidence="1">DUOXIRENSHENG_FW03</strain>
        <tissue evidence="1">Leaves</tissue>
    </source>
</reference>
<proteinExistence type="predicted"/>
<evidence type="ECO:0000313" key="1">
    <source>
        <dbReference type="EMBL" id="KAK7375202.1"/>
    </source>
</evidence>
<gene>
    <name evidence="1" type="ORF">VNO78_35895</name>
</gene>
<name>A0AAN9NQN2_PSOTE</name>
<comment type="caution">
    <text evidence="1">The sequence shown here is derived from an EMBL/GenBank/DDBJ whole genome shotgun (WGS) entry which is preliminary data.</text>
</comment>
<keyword evidence="2" id="KW-1185">Reference proteome</keyword>
<protein>
    <submittedName>
        <fullName evidence="1">Uncharacterized protein</fullName>
    </submittedName>
</protein>
<dbReference type="EMBL" id="JAYMYS010000066">
    <property type="protein sequence ID" value="KAK7375202.1"/>
    <property type="molecule type" value="Genomic_DNA"/>
</dbReference>
<sequence>MLRMISRNHVINSMFWLYGLVYHNIDTWVQTVWHPNHGHKGWIIVIGVCILRAIWRGMTKRVGLLPTVRAASIISSEIISGVKGGSDATIARSCRRAWFCALNKAKDVLGFKEVGDLCNTPIFNKAMRISNTSSHVEDWTSMTVELLCLHELC</sequence>
<dbReference type="Proteomes" id="UP001386955">
    <property type="component" value="Unassembled WGS sequence"/>
</dbReference>
<organism evidence="1 2">
    <name type="scientific">Psophocarpus tetragonolobus</name>
    <name type="common">Winged bean</name>
    <name type="synonym">Dolichos tetragonolobus</name>
    <dbReference type="NCBI Taxonomy" id="3891"/>
    <lineage>
        <taxon>Eukaryota</taxon>
        <taxon>Viridiplantae</taxon>
        <taxon>Streptophyta</taxon>
        <taxon>Embryophyta</taxon>
        <taxon>Tracheophyta</taxon>
        <taxon>Spermatophyta</taxon>
        <taxon>Magnoliopsida</taxon>
        <taxon>eudicotyledons</taxon>
        <taxon>Gunneridae</taxon>
        <taxon>Pentapetalae</taxon>
        <taxon>rosids</taxon>
        <taxon>fabids</taxon>
        <taxon>Fabales</taxon>
        <taxon>Fabaceae</taxon>
        <taxon>Papilionoideae</taxon>
        <taxon>50 kb inversion clade</taxon>
        <taxon>NPAAA clade</taxon>
        <taxon>indigoferoid/millettioid clade</taxon>
        <taxon>Phaseoleae</taxon>
        <taxon>Psophocarpus</taxon>
    </lineage>
</organism>
<dbReference type="AlphaFoldDB" id="A0AAN9NQN2"/>
<accession>A0AAN9NQN2</accession>